<keyword evidence="6" id="KW-1185">Reference proteome</keyword>
<dbReference type="STRING" id="54915.ADS79_28445"/>
<evidence type="ECO:0008006" key="7">
    <source>
        <dbReference type="Google" id="ProtNLM"/>
    </source>
</evidence>
<reference evidence="3 6" key="3">
    <citation type="submission" date="2019-06" db="EMBL/GenBank/DDBJ databases">
        <title>Whole genome shotgun sequence of Brevibacillus reuszeri NBRC 15719.</title>
        <authorList>
            <person name="Hosoyama A."/>
            <person name="Uohara A."/>
            <person name="Ohji S."/>
            <person name="Ichikawa N."/>
        </authorList>
    </citation>
    <scope>NUCLEOTIDE SEQUENCE [LARGE SCALE GENOMIC DNA]</scope>
    <source>
        <strain evidence="3 6">NBRC 15719</strain>
    </source>
</reference>
<dbReference type="PATRIC" id="fig|54915.3.peg.4895"/>
<gene>
    <name evidence="4" type="ORF">ADS79_28445</name>
    <name evidence="3" type="ORF">BRE01_25860</name>
</gene>
<reference evidence="4" key="2">
    <citation type="submission" date="2015-07" db="EMBL/GenBank/DDBJ databases">
        <title>MeaNS - Measles Nucleotide Surveillance Program.</title>
        <authorList>
            <person name="Tran T."/>
            <person name="Druce J."/>
        </authorList>
    </citation>
    <scope>NUCLEOTIDE SEQUENCE</scope>
    <source>
        <strain evidence="4">DSM 9887</strain>
    </source>
</reference>
<evidence type="ECO:0000313" key="6">
    <source>
        <dbReference type="Proteomes" id="UP000319578"/>
    </source>
</evidence>
<comment type="caution">
    <text evidence="4">The sequence shown here is derived from an EMBL/GenBank/DDBJ whole genome shotgun (WGS) entry which is preliminary data.</text>
</comment>
<feature type="region of interest" description="Disordered" evidence="1">
    <location>
        <begin position="26"/>
        <end position="45"/>
    </location>
</feature>
<dbReference type="OrthoDB" id="2517683at2"/>
<dbReference type="InterPro" id="IPR028994">
    <property type="entry name" value="Integrin_alpha_N"/>
</dbReference>
<protein>
    <recommendedName>
        <fullName evidence="7">Spore coat protein</fullName>
    </recommendedName>
</protein>
<evidence type="ECO:0000313" key="5">
    <source>
        <dbReference type="Proteomes" id="UP000036834"/>
    </source>
</evidence>
<organism evidence="4 5">
    <name type="scientific">Brevibacillus reuszeri</name>
    <dbReference type="NCBI Taxonomy" id="54915"/>
    <lineage>
        <taxon>Bacteria</taxon>
        <taxon>Bacillati</taxon>
        <taxon>Bacillota</taxon>
        <taxon>Bacilli</taxon>
        <taxon>Bacillales</taxon>
        <taxon>Paenibacillaceae</taxon>
        <taxon>Brevibacillus</taxon>
    </lineage>
</organism>
<feature type="chain" id="PRO_5039427241" description="Spore coat protein" evidence="2">
    <location>
        <begin position="22"/>
        <end position="229"/>
    </location>
</feature>
<accession>A0A0K9YNM8</accession>
<dbReference type="SUPFAM" id="SSF69318">
    <property type="entry name" value="Integrin alpha N-terminal domain"/>
    <property type="match status" value="1"/>
</dbReference>
<evidence type="ECO:0000256" key="2">
    <source>
        <dbReference type="SAM" id="SignalP"/>
    </source>
</evidence>
<sequence length="229" mass="25584">MNQVLAAVILFASLLSFSVSTGTSSSMAQSGTQVPAQANSSHLTSQTPTILAEAPLDSNMSGNTKAKYLVLVMTDGQYRIEEEPGPFTGPNWTGTFELQLLDEKRSPLSTLRLNDAFDELLFQKSFSFAFADYNHDGNIDFAIGQYASSNLYTYKLFTIRDGKMERLPIESDNEIVSSERSYSVLFAQVSPDSFKTVYYDNSLGKYLERVYQWKNTTFSLIREAETDSL</sequence>
<name>A0A0K9YNM8_9BACL</name>
<dbReference type="RefSeq" id="WP_049741810.1">
    <property type="nucleotide sequence ID" value="NZ_BJON01000009.1"/>
</dbReference>
<dbReference type="EMBL" id="BJON01000009">
    <property type="protein sequence ID" value="GED68884.1"/>
    <property type="molecule type" value="Genomic_DNA"/>
</dbReference>
<keyword evidence="2" id="KW-0732">Signal</keyword>
<evidence type="ECO:0000313" key="3">
    <source>
        <dbReference type="EMBL" id="GED68884.1"/>
    </source>
</evidence>
<reference evidence="5" key="1">
    <citation type="submission" date="2015-07" db="EMBL/GenBank/DDBJ databases">
        <title>Genome sequencing project for genomic taxonomy and phylogenomics of Bacillus-like bacteria.</title>
        <authorList>
            <person name="Liu B."/>
            <person name="Wang J."/>
            <person name="Zhu Y."/>
            <person name="Liu G."/>
            <person name="Chen Q."/>
            <person name="Chen Z."/>
            <person name="Lan J."/>
            <person name="Che J."/>
            <person name="Ge C."/>
            <person name="Shi H."/>
            <person name="Pan Z."/>
            <person name="Liu X."/>
        </authorList>
    </citation>
    <scope>NUCLEOTIDE SEQUENCE [LARGE SCALE GENOMIC DNA]</scope>
    <source>
        <strain evidence="5">DSM 9887</strain>
    </source>
</reference>
<evidence type="ECO:0000313" key="4">
    <source>
        <dbReference type="EMBL" id="KNB69775.1"/>
    </source>
</evidence>
<dbReference type="AlphaFoldDB" id="A0A0K9YNM8"/>
<evidence type="ECO:0000256" key="1">
    <source>
        <dbReference type="SAM" id="MobiDB-lite"/>
    </source>
</evidence>
<dbReference type="EMBL" id="LGIQ01000011">
    <property type="protein sequence ID" value="KNB69775.1"/>
    <property type="molecule type" value="Genomic_DNA"/>
</dbReference>
<proteinExistence type="predicted"/>
<feature type="signal peptide" evidence="2">
    <location>
        <begin position="1"/>
        <end position="21"/>
    </location>
</feature>
<dbReference type="Proteomes" id="UP000036834">
    <property type="component" value="Unassembled WGS sequence"/>
</dbReference>
<feature type="compositionally biased region" description="Polar residues" evidence="1">
    <location>
        <begin position="34"/>
        <end position="45"/>
    </location>
</feature>
<dbReference type="Proteomes" id="UP000319578">
    <property type="component" value="Unassembled WGS sequence"/>
</dbReference>